<proteinExistence type="predicted"/>
<protein>
    <submittedName>
        <fullName evidence="1">Uncharacterized protein</fullName>
    </submittedName>
</protein>
<keyword evidence="2" id="KW-1185">Reference proteome</keyword>
<dbReference type="EMBL" id="FN667742">
    <property type="protein sequence ID" value="CBJ92165.1"/>
    <property type="molecule type" value="Genomic_DNA"/>
</dbReference>
<evidence type="ECO:0000313" key="1">
    <source>
        <dbReference type="EMBL" id="CBJ92165.1"/>
    </source>
</evidence>
<reference evidence="1 2" key="1">
    <citation type="journal article" date="2011" name="PLoS ONE">
        <title>The entomopathogenic bacterial endosymbionts xenorhabdus and photorhabdus: convergent lifestyles from divergent genomes.</title>
        <authorList>
            <person name="Chaston J.M."/>
            <person name="Suen G."/>
            <person name="Tucker S.L."/>
            <person name="Andersen A.W."/>
            <person name="Bhasin A."/>
            <person name="Bode E."/>
            <person name="Bode H.B."/>
            <person name="Brachmann A.O."/>
            <person name="Cowles C.E."/>
            <person name="Cowles K.N."/>
            <person name="Darby C."/>
            <person name="de Leon L."/>
            <person name="Drace K."/>
            <person name="Du Z."/>
            <person name="Givaudan A."/>
            <person name="Herbert Tran E.E."/>
            <person name="Jewell K.A."/>
            <person name="Knack J.J."/>
            <person name="Krasomil-Osterfeld K.C."/>
            <person name="Kukor R."/>
            <person name="Lanois A."/>
            <person name="Latreille P."/>
            <person name="Leimgruber N.K."/>
            <person name="Lipke C.M."/>
            <person name="Liu R."/>
            <person name="Lu X."/>
            <person name="Martens E.C."/>
            <person name="Marri P.R."/>
            <person name="Medigue C."/>
            <person name="Menard M.L."/>
            <person name="Miller N.M."/>
            <person name="Morales-Soto N."/>
            <person name="Norton S."/>
            <person name="Ogier J.C."/>
            <person name="Orchard S.S."/>
            <person name="Park D."/>
            <person name="Park Y."/>
            <person name="Qurollo B.A."/>
            <person name="Sugar D.R."/>
            <person name="Richards G.R."/>
            <person name="Rouy Z."/>
            <person name="Slominski B."/>
            <person name="Slominski K."/>
            <person name="Snyder H."/>
            <person name="Tjaden B.C."/>
            <person name="van der Hoeven R."/>
            <person name="Welch R.D."/>
            <person name="Wheeler C."/>
            <person name="Xiang B."/>
            <person name="Barbazuk B."/>
            <person name="Gaudriault S."/>
            <person name="Goodner B."/>
            <person name="Slater S.C."/>
            <person name="Forst S."/>
            <person name="Goldman B.S."/>
            <person name="Goodrich-Blair H."/>
        </authorList>
    </citation>
    <scope>NUCLEOTIDE SEQUENCE [LARGE SCALE GENOMIC DNA]</scope>
    <source>
        <strain evidence="2">ATCC 19061 / DSM 3370 / CCUG 14189 / LMG 1036 / NCIMB 9965 / AN6</strain>
    </source>
</reference>
<dbReference type="KEGG" id="xne:XNC1_4140"/>
<dbReference type="STRING" id="406817.XNC1_4140"/>
<name>D3VDC5_XENNA</name>
<sequence>MIGVLNHPNIKNNYLNTISYDTVSIIYFIVLFSTYRPCSTIAIRPIVAFLLFYPRCHSR</sequence>
<gene>
    <name evidence="1" type="ordered locus">XNC1_4140</name>
</gene>
<dbReference type="HOGENOM" id="CLU_2959894_0_0_6"/>
<dbReference type="Proteomes" id="UP000008075">
    <property type="component" value="Chromosome"/>
</dbReference>
<organism evidence="1 2">
    <name type="scientific">Xenorhabdus nematophila (strain ATCC 19061 / DSM 3370 / CCUG 14189 / LMG 1036 / NCIMB 9965 / AN6)</name>
    <dbReference type="NCBI Taxonomy" id="406817"/>
    <lineage>
        <taxon>Bacteria</taxon>
        <taxon>Pseudomonadati</taxon>
        <taxon>Pseudomonadota</taxon>
        <taxon>Gammaproteobacteria</taxon>
        <taxon>Enterobacterales</taxon>
        <taxon>Morganellaceae</taxon>
        <taxon>Xenorhabdus</taxon>
    </lineage>
</organism>
<dbReference type="AlphaFoldDB" id="D3VDC5"/>
<evidence type="ECO:0000313" key="2">
    <source>
        <dbReference type="Proteomes" id="UP000008075"/>
    </source>
</evidence>
<accession>D3VDC5</accession>